<dbReference type="OrthoDB" id="2015447at2759"/>
<dbReference type="PIRSF" id="PIRSF000189">
    <property type="entry name" value="D-aa_oxidase"/>
    <property type="match status" value="1"/>
</dbReference>
<dbReference type="AlphaFoldDB" id="A0A8K0VRR8"/>
<dbReference type="EMBL" id="JAGMVJ010000038">
    <property type="protein sequence ID" value="KAH7066528.1"/>
    <property type="molecule type" value="Genomic_DNA"/>
</dbReference>
<evidence type="ECO:0000313" key="7">
    <source>
        <dbReference type="EMBL" id="KAH7066528.1"/>
    </source>
</evidence>
<reference evidence="7" key="1">
    <citation type="journal article" date="2021" name="Nat. Commun.">
        <title>Genetic determinants of endophytism in the Arabidopsis root mycobiome.</title>
        <authorList>
            <person name="Mesny F."/>
            <person name="Miyauchi S."/>
            <person name="Thiergart T."/>
            <person name="Pickel B."/>
            <person name="Atanasova L."/>
            <person name="Karlsson M."/>
            <person name="Huettel B."/>
            <person name="Barry K.W."/>
            <person name="Haridas S."/>
            <person name="Chen C."/>
            <person name="Bauer D."/>
            <person name="Andreopoulos W."/>
            <person name="Pangilinan J."/>
            <person name="LaButti K."/>
            <person name="Riley R."/>
            <person name="Lipzen A."/>
            <person name="Clum A."/>
            <person name="Drula E."/>
            <person name="Henrissat B."/>
            <person name="Kohler A."/>
            <person name="Grigoriev I.V."/>
            <person name="Martin F.M."/>
            <person name="Hacquard S."/>
        </authorList>
    </citation>
    <scope>NUCLEOTIDE SEQUENCE</scope>
    <source>
        <strain evidence="7">MPI-SDFR-AT-0120</strain>
    </source>
</reference>
<dbReference type="InterPro" id="IPR006181">
    <property type="entry name" value="D-amino_acid_oxidase_CS"/>
</dbReference>
<comment type="cofactor">
    <cofactor evidence="1">
        <name>FAD</name>
        <dbReference type="ChEBI" id="CHEBI:57692"/>
    </cofactor>
</comment>
<keyword evidence="4" id="KW-0274">FAD</keyword>
<dbReference type="GO" id="GO:0005737">
    <property type="term" value="C:cytoplasm"/>
    <property type="evidence" value="ECO:0007669"/>
    <property type="project" value="TreeGrafter"/>
</dbReference>
<evidence type="ECO:0000256" key="2">
    <source>
        <dbReference type="ARBA" id="ARBA00006730"/>
    </source>
</evidence>
<dbReference type="Gene3D" id="3.30.9.10">
    <property type="entry name" value="D-Amino Acid Oxidase, subunit A, domain 2"/>
    <property type="match status" value="1"/>
</dbReference>
<dbReference type="Pfam" id="PF01266">
    <property type="entry name" value="DAO"/>
    <property type="match status" value="1"/>
</dbReference>
<organism evidence="7 8">
    <name type="scientific">Paraphoma chrysanthemicola</name>
    <dbReference type="NCBI Taxonomy" id="798071"/>
    <lineage>
        <taxon>Eukaryota</taxon>
        <taxon>Fungi</taxon>
        <taxon>Dikarya</taxon>
        <taxon>Ascomycota</taxon>
        <taxon>Pezizomycotina</taxon>
        <taxon>Dothideomycetes</taxon>
        <taxon>Pleosporomycetidae</taxon>
        <taxon>Pleosporales</taxon>
        <taxon>Pleosporineae</taxon>
        <taxon>Phaeosphaeriaceae</taxon>
        <taxon>Paraphoma</taxon>
    </lineage>
</organism>
<evidence type="ECO:0000256" key="5">
    <source>
        <dbReference type="ARBA" id="ARBA00023002"/>
    </source>
</evidence>
<keyword evidence="3" id="KW-0285">Flavoprotein</keyword>
<dbReference type="InterPro" id="IPR023209">
    <property type="entry name" value="DAO"/>
</dbReference>
<evidence type="ECO:0000256" key="1">
    <source>
        <dbReference type="ARBA" id="ARBA00001974"/>
    </source>
</evidence>
<dbReference type="PROSITE" id="PS00677">
    <property type="entry name" value="DAO"/>
    <property type="match status" value="1"/>
</dbReference>
<dbReference type="Proteomes" id="UP000813461">
    <property type="component" value="Unassembled WGS sequence"/>
</dbReference>
<dbReference type="SUPFAM" id="SSF54373">
    <property type="entry name" value="FAD-linked reductases, C-terminal domain"/>
    <property type="match status" value="1"/>
</dbReference>
<name>A0A8K0VRR8_9PLEO</name>
<keyword evidence="5" id="KW-0560">Oxidoreductase</keyword>
<dbReference type="GO" id="GO:0019478">
    <property type="term" value="P:D-amino acid catabolic process"/>
    <property type="evidence" value="ECO:0007669"/>
    <property type="project" value="TreeGrafter"/>
</dbReference>
<dbReference type="SUPFAM" id="SSF51971">
    <property type="entry name" value="Nucleotide-binding domain"/>
    <property type="match status" value="1"/>
</dbReference>
<keyword evidence="8" id="KW-1185">Reference proteome</keyword>
<dbReference type="Gene3D" id="3.40.50.720">
    <property type="entry name" value="NAD(P)-binding Rossmann-like Domain"/>
    <property type="match status" value="1"/>
</dbReference>
<accession>A0A8K0VRR8</accession>
<evidence type="ECO:0000256" key="4">
    <source>
        <dbReference type="ARBA" id="ARBA00022827"/>
    </source>
</evidence>
<comment type="similarity">
    <text evidence="2">Belongs to the DAMOX/DASOX family.</text>
</comment>
<comment type="caution">
    <text evidence="7">The sequence shown here is derived from an EMBL/GenBank/DDBJ whole genome shotgun (WGS) entry which is preliminary data.</text>
</comment>
<dbReference type="InterPro" id="IPR006076">
    <property type="entry name" value="FAD-dep_OxRdtase"/>
</dbReference>
<protein>
    <submittedName>
        <fullName evidence="7">FAD dependent oxidoreductase</fullName>
    </submittedName>
</protein>
<evidence type="ECO:0000256" key="3">
    <source>
        <dbReference type="ARBA" id="ARBA00022630"/>
    </source>
</evidence>
<sequence length="369" mass="39315">MSEPTTIIVIGAGVIGLSTAVRLVSTLDHSNYKVVIVSKEWPMSIPGVPVTHSVNYASMWAGAHVRPIPASTPQLVREAAWLKRTVQVFEQQVQQSPAIGVTKCKGIELLESPAQDYAAQSAGSFAAQTGLTGYRKYTGSEVPEAFELAYEYDTYCINAPVYCGNLLRSFILQGGKCVQCVLTSEREAYSLVSNVGVVVNASGMGFGDPKCIPVRGQTVLTNFSAATKTVTRQSKDGSWSFIIPRFFQGGTIVGGTKEPGDYTAEPVMAIRDSLLGAGQQIAQLAVNENGPTGDMNVLADVVGRRPVREGGMRIEIEQLSATGAKAAPIVHAYGAGGRGFEISWGVAEEVADLVRSVLPTERTVIRSNL</sequence>
<dbReference type="GO" id="GO:0071949">
    <property type="term" value="F:FAD binding"/>
    <property type="evidence" value="ECO:0007669"/>
    <property type="project" value="InterPro"/>
</dbReference>
<gene>
    <name evidence="7" type="ORF">FB567DRAFT_574247</name>
</gene>
<feature type="domain" description="FAD dependent oxidoreductase" evidence="6">
    <location>
        <begin position="7"/>
        <end position="353"/>
    </location>
</feature>
<evidence type="ECO:0000313" key="8">
    <source>
        <dbReference type="Proteomes" id="UP000813461"/>
    </source>
</evidence>
<dbReference type="PANTHER" id="PTHR11530">
    <property type="entry name" value="D-AMINO ACID OXIDASE"/>
    <property type="match status" value="1"/>
</dbReference>
<evidence type="ECO:0000259" key="6">
    <source>
        <dbReference type="Pfam" id="PF01266"/>
    </source>
</evidence>
<dbReference type="PANTHER" id="PTHR11530:SF26">
    <property type="entry name" value="FAD DEPENDENT OXIDOREDUCTASE SUPERFAMILY (AFU_ORTHOLOGUE AFUA_5G13940)"/>
    <property type="match status" value="1"/>
</dbReference>
<dbReference type="GO" id="GO:0003884">
    <property type="term" value="F:D-amino-acid oxidase activity"/>
    <property type="evidence" value="ECO:0007669"/>
    <property type="project" value="InterPro"/>
</dbReference>
<proteinExistence type="inferred from homology"/>